<dbReference type="InterPro" id="IPR013783">
    <property type="entry name" value="Ig-like_fold"/>
</dbReference>
<comment type="caution">
    <text evidence="5">The sequence shown here is derived from an EMBL/GenBank/DDBJ whole genome shotgun (WGS) entry which is preliminary data.</text>
</comment>
<dbReference type="SUPFAM" id="SSF48726">
    <property type="entry name" value="Immunoglobulin"/>
    <property type="match status" value="1"/>
</dbReference>
<feature type="chain" id="PRO_5035792839" description="Ig-like domain-containing protein" evidence="3">
    <location>
        <begin position="21"/>
        <end position="135"/>
    </location>
</feature>
<feature type="signal peptide" evidence="3">
    <location>
        <begin position="1"/>
        <end position="20"/>
    </location>
</feature>
<keyword evidence="3" id="KW-0732">Signal</keyword>
<dbReference type="InterPro" id="IPR013106">
    <property type="entry name" value="Ig_V-set"/>
</dbReference>
<name>A0A8T2I9M3_9PIPI</name>
<dbReference type="PANTHER" id="PTHR19971">
    <property type="entry name" value="SIGNAL-REGULATORY PROTEIN BETA"/>
    <property type="match status" value="1"/>
</dbReference>
<evidence type="ECO:0000313" key="6">
    <source>
        <dbReference type="Proteomes" id="UP000812440"/>
    </source>
</evidence>
<dbReference type="Pfam" id="PF07686">
    <property type="entry name" value="V-set"/>
    <property type="match status" value="1"/>
</dbReference>
<protein>
    <recommendedName>
        <fullName evidence="4">Ig-like domain-containing protein</fullName>
    </recommendedName>
</protein>
<accession>A0A8T2I9M3</accession>
<evidence type="ECO:0000256" key="1">
    <source>
        <dbReference type="ARBA" id="ARBA00023157"/>
    </source>
</evidence>
<gene>
    <name evidence="5" type="ORF">GDO86_019105</name>
</gene>
<proteinExistence type="predicted"/>
<dbReference type="OrthoDB" id="10043043at2759"/>
<dbReference type="InterPro" id="IPR051755">
    <property type="entry name" value="Ig-like_CS_Receptor"/>
</dbReference>
<feature type="domain" description="Ig-like" evidence="4">
    <location>
        <begin position="16"/>
        <end position="125"/>
    </location>
</feature>
<dbReference type="InterPro" id="IPR007110">
    <property type="entry name" value="Ig-like_dom"/>
</dbReference>
<keyword evidence="2" id="KW-0325">Glycoprotein</keyword>
<dbReference type="Proteomes" id="UP000812440">
    <property type="component" value="Unassembled WGS sequence"/>
</dbReference>
<organism evidence="5 6">
    <name type="scientific">Hymenochirus boettgeri</name>
    <name type="common">Congo dwarf clawed frog</name>
    <dbReference type="NCBI Taxonomy" id="247094"/>
    <lineage>
        <taxon>Eukaryota</taxon>
        <taxon>Metazoa</taxon>
        <taxon>Chordata</taxon>
        <taxon>Craniata</taxon>
        <taxon>Vertebrata</taxon>
        <taxon>Euteleostomi</taxon>
        <taxon>Amphibia</taxon>
        <taxon>Batrachia</taxon>
        <taxon>Anura</taxon>
        <taxon>Pipoidea</taxon>
        <taxon>Pipidae</taxon>
        <taxon>Pipinae</taxon>
        <taxon>Hymenochirus</taxon>
    </lineage>
</organism>
<keyword evidence="1" id="KW-1015">Disulfide bond</keyword>
<dbReference type="InterPro" id="IPR036179">
    <property type="entry name" value="Ig-like_dom_sf"/>
</dbReference>
<dbReference type="Gene3D" id="2.60.40.10">
    <property type="entry name" value="Immunoglobulins"/>
    <property type="match status" value="1"/>
</dbReference>
<evidence type="ECO:0000256" key="2">
    <source>
        <dbReference type="ARBA" id="ARBA00023180"/>
    </source>
</evidence>
<dbReference type="AlphaFoldDB" id="A0A8T2I9M3"/>
<reference evidence="5" key="1">
    <citation type="thesis" date="2020" institute="ProQuest LLC" country="789 East Eisenhower Parkway, Ann Arbor, MI, USA">
        <title>Comparative Genomics and Chromosome Evolution.</title>
        <authorList>
            <person name="Mudd A.B."/>
        </authorList>
    </citation>
    <scope>NUCLEOTIDE SEQUENCE</scope>
    <source>
        <strain evidence="5">Female2</strain>
        <tissue evidence="5">Blood</tissue>
    </source>
</reference>
<keyword evidence="6" id="KW-1185">Reference proteome</keyword>
<dbReference type="SMART" id="SM00409">
    <property type="entry name" value="IG"/>
    <property type="match status" value="1"/>
</dbReference>
<evidence type="ECO:0000313" key="5">
    <source>
        <dbReference type="EMBL" id="KAG8429825.1"/>
    </source>
</evidence>
<sequence length="135" mass="14734">MTSLLLFLVLTVLTLPFVCAQLQITTHPSHIDAQLGSTAILNCSFTLEVTPVDPAQVHVIWKKEGTKVLSYMGNMEVQRPGAQLSEQVLTQGDASLTLPNLTRSDSGKYSCSIRLASEQDTQTITLAVNDYRQIG</sequence>
<dbReference type="EMBL" id="JAACNH010002535">
    <property type="protein sequence ID" value="KAG8429825.1"/>
    <property type="molecule type" value="Genomic_DNA"/>
</dbReference>
<dbReference type="InterPro" id="IPR003599">
    <property type="entry name" value="Ig_sub"/>
</dbReference>
<dbReference type="PROSITE" id="PS50835">
    <property type="entry name" value="IG_LIKE"/>
    <property type="match status" value="1"/>
</dbReference>
<evidence type="ECO:0000256" key="3">
    <source>
        <dbReference type="SAM" id="SignalP"/>
    </source>
</evidence>
<evidence type="ECO:0000259" key="4">
    <source>
        <dbReference type="PROSITE" id="PS50835"/>
    </source>
</evidence>